<organism evidence="1 2">
    <name type="scientific">Mucilaginibacter gotjawali</name>
    <dbReference type="NCBI Taxonomy" id="1550579"/>
    <lineage>
        <taxon>Bacteria</taxon>
        <taxon>Pseudomonadati</taxon>
        <taxon>Bacteroidota</taxon>
        <taxon>Sphingobacteriia</taxon>
        <taxon>Sphingobacteriales</taxon>
        <taxon>Sphingobacteriaceae</taxon>
        <taxon>Mucilaginibacter</taxon>
    </lineage>
</organism>
<sequence length="82" mass="9172">MNFECRISKFLTSLFNTSLPAGRFGIGCSILKSLNLMTLTYGADNLAVFFSTNISPRWGPITLTQSHCPLWITPFVEKTIKI</sequence>
<evidence type="ECO:0000313" key="2">
    <source>
        <dbReference type="Proteomes" id="UP000218263"/>
    </source>
</evidence>
<keyword evidence="2" id="KW-1185">Reference proteome</keyword>
<dbReference type="KEGG" id="mgot:MgSA37_03359"/>
<accession>A0A120MZ68</accession>
<reference evidence="1 2" key="1">
    <citation type="submission" date="2015-12" db="EMBL/GenBank/DDBJ databases">
        <title>Genome sequence of Mucilaginibacter gotjawali.</title>
        <authorList>
            <person name="Lee J.S."/>
            <person name="Lee K.C."/>
            <person name="Kim K.K."/>
            <person name="Lee B.W."/>
        </authorList>
    </citation>
    <scope>NUCLEOTIDE SEQUENCE [LARGE SCALE GENOMIC DNA]</scope>
    <source>
        <strain evidence="1 2">SA3-7</strain>
    </source>
</reference>
<gene>
    <name evidence="1" type="ORF">MgSA37_03359</name>
</gene>
<dbReference type="EMBL" id="AP017313">
    <property type="protein sequence ID" value="BAU55178.1"/>
    <property type="molecule type" value="Genomic_DNA"/>
</dbReference>
<evidence type="ECO:0000313" key="1">
    <source>
        <dbReference type="EMBL" id="BAU55178.1"/>
    </source>
</evidence>
<proteinExistence type="predicted"/>
<dbReference type="AlphaFoldDB" id="A0A120MZ68"/>
<dbReference type="Proteomes" id="UP000218263">
    <property type="component" value="Chromosome"/>
</dbReference>
<name>A0A120MZ68_9SPHI</name>
<protein>
    <submittedName>
        <fullName evidence="1">Uncharacterized protein</fullName>
    </submittedName>
</protein>